<feature type="compositionally biased region" description="Basic and acidic residues" evidence="1">
    <location>
        <begin position="141"/>
        <end position="167"/>
    </location>
</feature>
<evidence type="ECO:0000313" key="2">
    <source>
        <dbReference type="Proteomes" id="UP000887566"/>
    </source>
</evidence>
<evidence type="ECO:0000313" key="3">
    <source>
        <dbReference type="WBParaSite" id="PSAMB.scaffold10size141368.g4.t1"/>
    </source>
</evidence>
<sequence length="242" mass="27522">MHRSTKTPRTPPEHWIRDEDEQERNDSPVPDDPSESLPKKTSTFQKNRRPRSISAASRPDSTDSLSRSHARPERKVIHTEDDLRSTRQRSTRTPPAAPKTAAAAPKTAPAPLIRPSTTASSVSRSRMTRTRNVSPDSDDSSAERYRRYSNRKYYDWRSEDSDDESAHRKGHAHNGKNCELCNFALNGPPKRRPLTIEQLSLKSKSKPARPASIVVRQRSLSDGDPCDFVDTFVKKRKDKRIK</sequence>
<dbReference type="Proteomes" id="UP000887566">
    <property type="component" value="Unplaced"/>
</dbReference>
<accession>A0A914UMA1</accession>
<name>A0A914UMA1_9BILA</name>
<feature type="region of interest" description="Disordered" evidence="1">
    <location>
        <begin position="201"/>
        <end position="222"/>
    </location>
</feature>
<feature type="region of interest" description="Disordered" evidence="1">
    <location>
        <begin position="1"/>
        <end position="179"/>
    </location>
</feature>
<feature type="compositionally biased region" description="Basic and acidic residues" evidence="1">
    <location>
        <begin position="70"/>
        <end position="85"/>
    </location>
</feature>
<proteinExistence type="predicted"/>
<feature type="compositionally biased region" description="Low complexity" evidence="1">
    <location>
        <begin position="91"/>
        <end position="125"/>
    </location>
</feature>
<protein>
    <submittedName>
        <fullName evidence="3">Uncharacterized protein</fullName>
    </submittedName>
</protein>
<dbReference type="AlphaFoldDB" id="A0A914UMA1"/>
<keyword evidence="2" id="KW-1185">Reference proteome</keyword>
<reference evidence="3" key="1">
    <citation type="submission" date="2022-11" db="UniProtKB">
        <authorList>
            <consortium name="WormBaseParasite"/>
        </authorList>
    </citation>
    <scope>IDENTIFICATION</scope>
</reference>
<dbReference type="WBParaSite" id="PSAMB.scaffold10size141368.g4.t1">
    <property type="protein sequence ID" value="PSAMB.scaffold10size141368.g4.t1"/>
    <property type="gene ID" value="PSAMB.scaffold10size141368.g4"/>
</dbReference>
<evidence type="ECO:0000256" key="1">
    <source>
        <dbReference type="SAM" id="MobiDB-lite"/>
    </source>
</evidence>
<organism evidence="2 3">
    <name type="scientific">Plectus sambesii</name>
    <dbReference type="NCBI Taxonomy" id="2011161"/>
    <lineage>
        <taxon>Eukaryota</taxon>
        <taxon>Metazoa</taxon>
        <taxon>Ecdysozoa</taxon>
        <taxon>Nematoda</taxon>
        <taxon>Chromadorea</taxon>
        <taxon>Plectida</taxon>
        <taxon>Plectina</taxon>
        <taxon>Plectoidea</taxon>
        <taxon>Plectidae</taxon>
        <taxon>Plectus</taxon>
    </lineage>
</organism>